<sequence>MDTQNLPFVSEYAKSGRASCKLCKDKIDKDELRLGAMVQSAFHDGKQAQWYHEKCFFQKLRPTTEGDVAGFENLRFEDQKRIRDKIAALGGGVVEAAPAGKGKGKGKKRTAEQSMALKDFGVEYASSGRAMCRGCEIKILKDEVRIKKVDYTTEVGMKYGGQALWHHAECFAKLRSELGYFEKGEALPGYRNLKKEDMETIKRLLPAIKAEEVPVKKLKAEPKDEADAKQEAIDEELYAQQQKALFKIRDKLKDADIKKPEIHAILHHNKQAIAEGVDACLLRVCDILTFGALKPCPKCGGQYVLQKSAYVCEGQLTEWVKCLNSETKPPRVPAKVPDHIKQQFSFLGKYKSVVSDRVIKYVPPSLSTTMKKVKKEEELEEPKIKREKPPLYNLQFVILGKTETPKDQLKDKILKLGGKVTTKITNTVAAIISTPEEVERMGSRMMEAKDMQIQVVPEDYIEDAKGGGAISYITSKSICDWGSDPHSRIPQDEEKSKSKKSIYTKSVPSKVTLKLKGGLAVDPDSGLDEVAHVYKRDKLIFNCVLNKVDIQTDKNSYFKMQVLEADKGNKYWVFRSWGRIGTTIGGNKLDSCGTVVEATNLFYHHFEDKTGNSYEAHRSGCFAKRPGLYYPVDIDYGDEKTKKLAENNNIKSKLEPAVQDLVRMLFDVDTMKKVMLEFELDMEKMPLGKLSQTQLQGAMKVLSEISNLIANGGSNPQFIDASNRFYTFIPHNFGVQTPTVLDTVEQIKEKQTMLESLMEIEIAYSLLNADTDETKNPLDGHYEQLKTEMHTLDKSSDEFQRLCQYVKNTHAATHNQYDLEVSEIFKIRRKGEERRYKPFRKLHNRKLLWHGSRLTNYVGILTHGLKIAPPEAPVTGYMFGKGIYFADMVSKSANYCATTPANSTGLMLLCEVALGNMMELNQAFHVTKLPDNMHSCKGVGKTQPDPAGSYVGKDGVEIPMGAGVTDSKLRSQLLYNEYIVYDVAQVNCQYLFKMNFKYKY</sequence>
<evidence type="ECO:0000256" key="18">
    <source>
        <dbReference type="ARBA" id="ARBA00071874"/>
    </source>
</evidence>
<keyword evidence="7" id="KW-0548">Nucleotidyltransferase</keyword>
<dbReference type="Gene3D" id="3.30.1740.10">
    <property type="entry name" value="Zinc finger, PARP-type"/>
    <property type="match status" value="2"/>
</dbReference>
<dbReference type="Pfam" id="PF00533">
    <property type="entry name" value="BRCT"/>
    <property type="match status" value="1"/>
</dbReference>
<feature type="domain" description="PARP alpha-helical" evidence="23">
    <location>
        <begin position="651"/>
        <end position="768"/>
    </location>
</feature>
<evidence type="ECO:0000256" key="2">
    <source>
        <dbReference type="ARBA" id="ARBA00000459"/>
    </source>
</evidence>
<dbReference type="SUPFAM" id="SSF56399">
    <property type="entry name" value="ADP-ribosylation"/>
    <property type="match status" value="1"/>
</dbReference>
<dbReference type="PANTHER" id="PTHR10459:SF60">
    <property type="entry name" value="POLY [ADP-RIBOSE] POLYMERASE 2"/>
    <property type="match status" value="1"/>
</dbReference>
<dbReference type="FunFam" id="3.40.50.10190:FF:000051">
    <property type="entry name" value="Poly [ADP-ribose] polymerase"/>
    <property type="match status" value="1"/>
</dbReference>
<dbReference type="PROSITE" id="PS50172">
    <property type="entry name" value="BRCT"/>
    <property type="match status" value="1"/>
</dbReference>
<evidence type="ECO:0000256" key="17">
    <source>
        <dbReference type="ARBA" id="ARBA00033987"/>
    </source>
</evidence>
<dbReference type="InterPro" id="IPR001510">
    <property type="entry name" value="Znf_PARP"/>
</dbReference>
<dbReference type="GO" id="GO:0070212">
    <property type="term" value="P:protein poly-ADP-ribosylation"/>
    <property type="evidence" value="ECO:0007669"/>
    <property type="project" value="TreeGrafter"/>
</dbReference>
<comment type="catalytic activity">
    <reaction evidence="2 19">
        <text>L-glutamyl-[protein] + NAD(+) = 5-O-(ADP-D-ribosyl)-L-glutamyl-[protein] + nicotinamide</text>
        <dbReference type="Rhea" id="RHEA:58224"/>
        <dbReference type="Rhea" id="RHEA-COMP:10208"/>
        <dbReference type="Rhea" id="RHEA-COMP:15089"/>
        <dbReference type="ChEBI" id="CHEBI:17154"/>
        <dbReference type="ChEBI" id="CHEBI:29973"/>
        <dbReference type="ChEBI" id="CHEBI:57540"/>
        <dbReference type="ChEBI" id="CHEBI:142540"/>
    </reaction>
</comment>
<evidence type="ECO:0000256" key="16">
    <source>
        <dbReference type="ARBA" id="ARBA00024347"/>
    </source>
</evidence>
<dbReference type="SUPFAM" id="SSF52113">
    <property type="entry name" value="BRCT domain"/>
    <property type="match status" value="1"/>
</dbReference>
<dbReference type="EC" id="2.4.2.30" evidence="4 19"/>
<dbReference type="InterPro" id="IPR004102">
    <property type="entry name" value="Poly(ADP-ribose)pol_reg_dom"/>
</dbReference>
<keyword evidence="12 19" id="KW-0862">Zinc</keyword>
<evidence type="ECO:0000256" key="7">
    <source>
        <dbReference type="ARBA" id="ARBA00022695"/>
    </source>
</evidence>
<protein>
    <recommendedName>
        <fullName evidence="18 19">Poly [ADP-ribose] polymerase</fullName>
        <ecNumber evidence="4 19">2.4.2.30</ecNumber>
    </recommendedName>
</protein>
<dbReference type="InterPro" id="IPR036930">
    <property type="entry name" value="WGR_dom_sf"/>
</dbReference>
<dbReference type="PANTHER" id="PTHR10459">
    <property type="entry name" value="DNA LIGASE"/>
    <property type="match status" value="1"/>
</dbReference>
<dbReference type="Gene3D" id="1.20.142.10">
    <property type="entry name" value="Poly(ADP-ribose) polymerase, regulatory domain"/>
    <property type="match status" value="1"/>
</dbReference>
<dbReference type="InterPro" id="IPR036957">
    <property type="entry name" value="Znf_PARP_sf"/>
</dbReference>
<dbReference type="CDD" id="cd08001">
    <property type="entry name" value="WGR_PARP1_like"/>
    <property type="match status" value="1"/>
</dbReference>
<dbReference type="FunFam" id="3.90.228.10:FF:000002">
    <property type="entry name" value="Poly [ADP-ribose] polymerase"/>
    <property type="match status" value="1"/>
</dbReference>
<dbReference type="InterPro" id="IPR001357">
    <property type="entry name" value="BRCT_dom"/>
</dbReference>
<keyword evidence="5 19" id="KW-0328">Glycosyltransferase</keyword>
<keyword evidence="10" id="KW-0013">ADP-ribosylation</keyword>
<dbReference type="GO" id="GO:0140806">
    <property type="term" value="F:NAD+-protein-aspartate ADP-ribosyltransferase activity"/>
    <property type="evidence" value="ECO:0007669"/>
    <property type="project" value="RHEA"/>
</dbReference>
<dbReference type="GO" id="GO:0006302">
    <property type="term" value="P:double-strand break repair"/>
    <property type="evidence" value="ECO:0007669"/>
    <property type="project" value="TreeGrafter"/>
</dbReference>
<dbReference type="InterPro" id="IPR008893">
    <property type="entry name" value="WGR_domain"/>
</dbReference>
<dbReference type="GO" id="GO:0005730">
    <property type="term" value="C:nucleolus"/>
    <property type="evidence" value="ECO:0007669"/>
    <property type="project" value="TreeGrafter"/>
</dbReference>
<dbReference type="Pfam" id="PF08063">
    <property type="entry name" value="Zn_ribbon_PADR1"/>
    <property type="match status" value="1"/>
</dbReference>
<dbReference type="PROSITE" id="PS52007">
    <property type="entry name" value="PADR1"/>
    <property type="match status" value="1"/>
</dbReference>
<dbReference type="InterPro" id="IPR050800">
    <property type="entry name" value="ARTD/PARP"/>
</dbReference>
<evidence type="ECO:0000256" key="10">
    <source>
        <dbReference type="ARBA" id="ARBA00022765"/>
    </source>
</evidence>
<dbReference type="Pfam" id="PF00644">
    <property type="entry name" value="PARP"/>
    <property type="match status" value="1"/>
</dbReference>
<feature type="domain" description="BRCT" evidence="21">
    <location>
        <begin position="386"/>
        <end position="463"/>
    </location>
</feature>
<evidence type="ECO:0000256" key="5">
    <source>
        <dbReference type="ARBA" id="ARBA00022676"/>
    </source>
</evidence>
<evidence type="ECO:0000256" key="12">
    <source>
        <dbReference type="ARBA" id="ARBA00022833"/>
    </source>
</evidence>
<comment type="catalytic activity">
    <reaction evidence="17 19">
        <text>NAD(+) + (ADP-D-ribosyl)n-acceptor = nicotinamide + (ADP-D-ribosyl)n+1-acceptor + H(+).</text>
        <dbReference type="EC" id="2.4.2.30"/>
    </reaction>
</comment>
<dbReference type="Pfam" id="PF05406">
    <property type="entry name" value="WGR"/>
    <property type="match status" value="1"/>
</dbReference>
<evidence type="ECO:0000259" key="23">
    <source>
        <dbReference type="PROSITE" id="PS51060"/>
    </source>
</evidence>
<keyword evidence="13 19" id="KW-0520">NAD</keyword>
<keyword evidence="6 19" id="KW-0808">Transferase</keyword>
<keyword evidence="11" id="KW-0863">Zinc-finger</keyword>
<evidence type="ECO:0000259" key="22">
    <source>
        <dbReference type="PROSITE" id="PS51059"/>
    </source>
</evidence>
<evidence type="ECO:0000313" key="25">
    <source>
        <dbReference type="EMBL" id="JAV20149.1"/>
    </source>
</evidence>
<feature type="domain" description="PARP catalytic" evidence="22">
    <location>
        <begin position="776"/>
        <end position="1000"/>
    </location>
</feature>
<evidence type="ECO:0000256" key="8">
    <source>
        <dbReference type="ARBA" id="ARBA00022723"/>
    </source>
</evidence>
<evidence type="ECO:0000259" key="20">
    <source>
        <dbReference type="PROSITE" id="PS50064"/>
    </source>
</evidence>
<reference evidence="25" key="1">
    <citation type="submission" date="2017-01" db="EMBL/GenBank/DDBJ databases">
        <title>A deep insight into the sialotranscriptome of adult male and female Cluex tarsalis mosquitoes.</title>
        <authorList>
            <person name="Ribeiro J.M."/>
            <person name="Moreira F."/>
            <person name="Bernard K.A."/>
            <person name="Calvo E."/>
        </authorList>
    </citation>
    <scope>NUCLEOTIDE SEQUENCE</scope>
    <source>
        <strain evidence="25">Kern County</strain>
        <tissue evidence="25">Salivary glands</tissue>
    </source>
</reference>
<accession>A0A1Q3EXW2</accession>
<evidence type="ECO:0000256" key="19">
    <source>
        <dbReference type="PIRNR" id="PIRNR000489"/>
    </source>
</evidence>
<dbReference type="PROSITE" id="PS51060">
    <property type="entry name" value="PARP_ALPHA_HD"/>
    <property type="match status" value="1"/>
</dbReference>
<feature type="domain" description="WGR" evidence="24">
    <location>
        <begin position="530"/>
        <end position="629"/>
    </location>
</feature>
<evidence type="ECO:0000256" key="3">
    <source>
        <dbReference type="ARBA" id="ARBA00004123"/>
    </source>
</evidence>
<dbReference type="GO" id="GO:0051287">
    <property type="term" value="F:NAD binding"/>
    <property type="evidence" value="ECO:0007669"/>
    <property type="project" value="UniProtKB-UniRule"/>
</dbReference>
<dbReference type="SMART" id="SM00773">
    <property type="entry name" value="WGR"/>
    <property type="match status" value="1"/>
</dbReference>
<evidence type="ECO:0000256" key="13">
    <source>
        <dbReference type="ARBA" id="ARBA00023027"/>
    </source>
</evidence>
<evidence type="ECO:0000256" key="14">
    <source>
        <dbReference type="ARBA" id="ARBA00023125"/>
    </source>
</evidence>
<dbReference type="Gene3D" id="3.90.228.10">
    <property type="match status" value="1"/>
</dbReference>
<evidence type="ECO:0000256" key="9">
    <source>
        <dbReference type="ARBA" id="ARBA00022737"/>
    </source>
</evidence>
<dbReference type="Pfam" id="PF21728">
    <property type="entry name" value="PADR1_N"/>
    <property type="match status" value="1"/>
</dbReference>
<evidence type="ECO:0000259" key="21">
    <source>
        <dbReference type="PROSITE" id="PS50172"/>
    </source>
</evidence>
<dbReference type="InterPro" id="IPR012982">
    <property type="entry name" value="PARP1-like_PADR1_Zn_ribbon"/>
</dbReference>
<dbReference type="GO" id="GO:0003950">
    <property type="term" value="F:NAD+ poly-ADP-ribosyltransferase activity"/>
    <property type="evidence" value="ECO:0007669"/>
    <property type="project" value="UniProtKB-UniRule"/>
</dbReference>
<evidence type="ECO:0000256" key="15">
    <source>
        <dbReference type="ARBA" id="ARBA00023242"/>
    </source>
</evidence>
<keyword evidence="14 19" id="KW-0238">DNA-binding</keyword>
<dbReference type="SUPFAM" id="SSF142921">
    <property type="entry name" value="WGR domain-like"/>
    <property type="match status" value="1"/>
</dbReference>
<dbReference type="SUPFAM" id="SSF57716">
    <property type="entry name" value="Glucocorticoid receptor-like (DNA-binding domain)"/>
    <property type="match status" value="2"/>
</dbReference>
<dbReference type="SMART" id="SM01335">
    <property type="entry name" value="PADR1"/>
    <property type="match status" value="1"/>
</dbReference>
<feature type="domain" description="PARP-type" evidence="20">
    <location>
        <begin position="8"/>
        <end position="90"/>
    </location>
</feature>
<dbReference type="GO" id="GO:0140807">
    <property type="term" value="F:NAD+-protein-glutamate ADP-ribosyltransferase activity"/>
    <property type="evidence" value="ECO:0007669"/>
    <property type="project" value="RHEA"/>
</dbReference>
<keyword evidence="15 19" id="KW-0539">Nucleus</keyword>
<dbReference type="CDD" id="cd17747">
    <property type="entry name" value="BRCT_PARP1"/>
    <property type="match status" value="1"/>
</dbReference>
<dbReference type="EMBL" id="GFDL01014896">
    <property type="protein sequence ID" value="JAV20149.1"/>
    <property type="molecule type" value="Transcribed_RNA"/>
</dbReference>
<dbReference type="Gene3D" id="1.10.20.130">
    <property type="match status" value="1"/>
</dbReference>
<dbReference type="CDD" id="cd01437">
    <property type="entry name" value="parp_like"/>
    <property type="match status" value="1"/>
</dbReference>
<evidence type="ECO:0000259" key="24">
    <source>
        <dbReference type="PROSITE" id="PS51977"/>
    </source>
</evidence>
<dbReference type="PROSITE" id="PS00347">
    <property type="entry name" value="ZF_PARP_1"/>
    <property type="match status" value="1"/>
</dbReference>
<keyword evidence="8 19" id="KW-0479">Metal-binding</keyword>
<dbReference type="Gene3D" id="3.40.50.10190">
    <property type="entry name" value="BRCT domain"/>
    <property type="match status" value="1"/>
</dbReference>
<evidence type="ECO:0000256" key="11">
    <source>
        <dbReference type="ARBA" id="ARBA00022771"/>
    </source>
</evidence>
<proteinExistence type="inferred from homology"/>
<dbReference type="GO" id="GO:0008270">
    <property type="term" value="F:zinc ion binding"/>
    <property type="evidence" value="ECO:0007669"/>
    <property type="project" value="UniProtKB-KW"/>
</dbReference>
<dbReference type="Gene3D" id="2.20.25.630">
    <property type="match status" value="1"/>
</dbReference>
<dbReference type="SMART" id="SM00292">
    <property type="entry name" value="BRCT"/>
    <property type="match status" value="1"/>
</dbReference>
<dbReference type="SMART" id="SM01336">
    <property type="entry name" value="zf-PARP"/>
    <property type="match status" value="2"/>
</dbReference>
<dbReference type="InterPro" id="IPR038650">
    <property type="entry name" value="PADR1_C_dom_sf"/>
</dbReference>
<feature type="domain" description="PARP-type" evidence="20">
    <location>
        <begin position="120"/>
        <end position="209"/>
    </location>
</feature>
<name>A0A1Q3EXW2_CULTA</name>
<dbReference type="PROSITE" id="PS51977">
    <property type="entry name" value="WGR"/>
    <property type="match status" value="1"/>
</dbReference>
<dbReference type="InterPro" id="IPR008288">
    <property type="entry name" value="PARP"/>
</dbReference>
<organism evidence="25">
    <name type="scientific">Culex tarsalis</name>
    <name type="common">Encephalitis mosquito</name>
    <dbReference type="NCBI Taxonomy" id="7177"/>
    <lineage>
        <taxon>Eukaryota</taxon>
        <taxon>Metazoa</taxon>
        <taxon>Ecdysozoa</taxon>
        <taxon>Arthropoda</taxon>
        <taxon>Hexapoda</taxon>
        <taxon>Insecta</taxon>
        <taxon>Pterygota</taxon>
        <taxon>Neoptera</taxon>
        <taxon>Endopterygota</taxon>
        <taxon>Diptera</taxon>
        <taxon>Nematocera</taxon>
        <taxon>Culicoidea</taxon>
        <taxon>Culicidae</taxon>
        <taxon>Culicinae</taxon>
        <taxon>Culicini</taxon>
        <taxon>Culex</taxon>
        <taxon>Culex</taxon>
    </lineage>
</organism>
<dbReference type="PROSITE" id="PS50064">
    <property type="entry name" value="ZF_PARP_2"/>
    <property type="match status" value="2"/>
</dbReference>
<evidence type="ECO:0000256" key="1">
    <source>
        <dbReference type="ARBA" id="ARBA00000438"/>
    </source>
</evidence>
<dbReference type="InterPro" id="IPR012317">
    <property type="entry name" value="Poly(ADP-ribose)pol_cat_dom"/>
</dbReference>
<keyword evidence="9" id="KW-0677">Repeat</keyword>
<dbReference type="InterPro" id="IPR049296">
    <property type="entry name" value="PARP1-like_PADR1_N"/>
</dbReference>
<comment type="subcellular location">
    <subcellularLocation>
        <location evidence="3 19">Nucleus</location>
    </subcellularLocation>
</comment>
<dbReference type="Pfam" id="PF02877">
    <property type="entry name" value="PARP_reg"/>
    <property type="match status" value="1"/>
</dbReference>
<dbReference type="SUPFAM" id="SSF47587">
    <property type="entry name" value="Domain of poly(ADP-ribose) polymerase"/>
    <property type="match status" value="1"/>
</dbReference>
<comment type="similarity">
    <text evidence="16">Belongs to the ARTD/PARP family.</text>
</comment>
<dbReference type="FunFam" id="1.20.142.10:FF:000001">
    <property type="entry name" value="Poly [ADP-ribose] polymerase"/>
    <property type="match status" value="1"/>
</dbReference>
<dbReference type="GO" id="GO:0003677">
    <property type="term" value="F:DNA binding"/>
    <property type="evidence" value="ECO:0007669"/>
    <property type="project" value="UniProtKB-UniRule"/>
</dbReference>
<dbReference type="AlphaFoldDB" id="A0A1Q3EXW2"/>
<dbReference type="Pfam" id="PF00645">
    <property type="entry name" value="zf-PARP"/>
    <property type="match status" value="2"/>
</dbReference>
<evidence type="ECO:0000256" key="4">
    <source>
        <dbReference type="ARBA" id="ARBA00012020"/>
    </source>
</evidence>
<comment type="catalytic activity">
    <reaction evidence="1 19">
        <text>L-aspartyl-[protein] + NAD(+) = 4-O-(ADP-D-ribosyl)-L-aspartyl-[protein] + nicotinamide</text>
        <dbReference type="Rhea" id="RHEA:54424"/>
        <dbReference type="Rhea" id="RHEA-COMP:9867"/>
        <dbReference type="Rhea" id="RHEA-COMP:13832"/>
        <dbReference type="ChEBI" id="CHEBI:17154"/>
        <dbReference type="ChEBI" id="CHEBI:29961"/>
        <dbReference type="ChEBI" id="CHEBI:57540"/>
        <dbReference type="ChEBI" id="CHEBI:138102"/>
    </reaction>
</comment>
<evidence type="ECO:0000256" key="6">
    <source>
        <dbReference type="ARBA" id="ARBA00022679"/>
    </source>
</evidence>
<dbReference type="InterPro" id="IPR036420">
    <property type="entry name" value="BRCT_dom_sf"/>
</dbReference>
<dbReference type="GO" id="GO:0016779">
    <property type="term" value="F:nucleotidyltransferase activity"/>
    <property type="evidence" value="ECO:0007669"/>
    <property type="project" value="UniProtKB-KW"/>
</dbReference>
<dbReference type="PROSITE" id="PS51059">
    <property type="entry name" value="PARP_CATALYTIC"/>
    <property type="match status" value="1"/>
</dbReference>
<dbReference type="InterPro" id="IPR036616">
    <property type="entry name" value="Poly(ADP-ribose)pol_reg_dom_sf"/>
</dbReference>
<dbReference type="PIRSF" id="PIRSF000489">
    <property type="entry name" value="NAD_ADPRT"/>
    <property type="match status" value="1"/>
</dbReference>